<dbReference type="InterPro" id="IPR001810">
    <property type="entry name" value="F-box_dom"/>
</dbReference>
<dbReference type="PROSITE" id="PS50181">
    <property type="entry name" value="FBOX"/>
    <property type="match status" value="1"/>
</dbReference>
<proteinExistence type="predicted"/>
<evidence type="ECO:0000313" key="3">
    <source>
        <dbReference type="Proteomes" id="UP000474640"/>
    </source>
</evidence>
<sequence>MERKAFLDKEAKKKQRGASKIELLPTEVLLDLVEHMRLEDAKNFSMASKRCRTATVRRIFERVHCENRPTGDRLGRASWATLVQNFAKYTKSLVTTSDVRVRSWGGTIQFPPGFNLEDPMRQYIDIGVIEVVHSFRGLRFLEIRDRAGLHWLGFCDGVSAILSLCHGPKTLSITPYFGEKAALITSDGVHLDIEFWAYQIKPICLNHARLSKLILNFEDDDEFRFDVDIKNFFLFLGFCERVTATVETAELKLSLPFQNLFKTIEENAGDERHPLLIRLPSLRHLVIRSTDIIKHPVIPIRVHEVFLLHQIETLTSPYYPQKPEIALGFLSQCPEVTTINVVIQHTTADIAATYFGYRGTVYLSQYDKTIWQGNKTAHPDYKRLESIGLFQQMSFRKDDIVFNRREYFIQSPCDGGVELRMK</sequence>
<evidence type="ECO:0000313" key="2">
    <source>
        <dbReference type="EMBL" id="KAF3274915.1"/>
    </source>
</evidence>
<dbReference type="OrthoDB" id="10328964at2759"/>
<dbReference type="Proteomes" id="UP000474640">
    <property type="component" value="Unassembled WGS sequence"/>
</dbReference>
<evidence type="ECO:0000259" key="1">
    <source>
        <dbReference type="PROSITE" id="PS50181"/>
    </source>
</evidence>
<name>A0A7C8RCW2_ORBOL</name>
<protein>
    <recommendedName>
        <fullName evidence="1">F-box domain-containing protein</fullName>
    </recommendedName>
</protein>
<dbReference type="EMBL" id="JAABOJ010000041">
    <property type="protein sequence ID" value="KAF3274915.1"/>
    <property type="molecule type" value="Genomic_DNA"/>
</dbReference>
<reference evidence="2 3" key="1">
    <citation type="submission" date="2020-01" db="EMBL/GenBank/DDBJ databases">
        <authorList>
            <person name="Palmer J.M."/>
        </authorList>
    </citation>
    <scope>NUCLEOTIDE SEQUENCE [LARGE SCALE GENOMIC DNA]</scope>
    <source>
        <strain evidence="2 3">TWF970</strain>
    </source>
</reference>
<feature type="domain" description="F-box" evidence="1">
    <location>
        <begin position="18"/>
        <end position="63"/>
    </location>
</feature>
<accession>A0A7C8RCW2</accession>
<gene>
    <name evidence="2" type="ORF">TWF970_007618</name>
</gene>
<dbReference type="AlphaFoldDB" id="A0A7C8RCW2"/>
<comment type="caution">
    <text evidence="2">The sequence shown here is derived from an EMBL/GenBank/DDBJ whole genome shotgun (WGS) entry which is preliminary data.</text>
</comment>
<organism evidence="2 3">
    <name type="scientific">Orbilia oligospora</name>
    <name type="common">Nematode-trapping fungus</name>
    <name type="synonym">Arthrobotrys oligospora</name>
    <dbReference type="NCBI Taxonomy" id="2813651"/>
    <lineage>
        <taxon>Eukaryota</taxon>
        <taxon>Fungi</taxon>
        <taxon>Dikarya</taxon>
        <taxon>Ascomycota</taxon>
        <taxon>Pezizomycotina</taxon>
        <taxon>Orbiliomycetes</taxon>
        <taxon>Orbiliales</taxon>
        <taxon>Orbiliaceae</taxon>
        <taxon>Orbilia</taxon>
    </lineage>
</organism>